<organism evidence="1 2">
    <name type="scientific">Karstenula rhodostoma CBS 690.94</name>
    <dbReference type="NCBI Taxonomy" id="1392251"/>
    <lineage>
        <taxon>Eukaryota</taxon>
        <taxon>Fungi</taxon>
        <taxon>Dikarya</taxon>
        <taxon>Ascomycota</taxon>
        <taxon>Pezizomycotina</taxon>
        <taxon>Dothideomycetes</taxon>
        <taxon>Pleosporomycetidae</taxon>
        <taxon>Pleosporales</taxon>
        <taxon>Massarineae</taxon>
        <taxon>Didymosphaeriaceae</taxon>
        <taxon>Karstenula</taxon>
    </lineage>
</organism>
<keyword evidence="2" id="KW-1185">Reference proteome</keyword>
<reference evidence="1" key="1">
    <citation type="journal article" date="2020" name="Stud. Mycol.">
        <title>101 Dothideomycetes genomes: a test case for predicting lifestyles and emergence of pathogens.</title>
        <authorList>
            <person name="Haridas S."/>
            <person name="Albert R."/>
            <person name="Binder M."/>
            <person name="Bloem J."/>
            <person name="Labutti K."/>
            <person name="Salamov A."/>
            <person name="Andreopoulos B."/>
            <person name="Baker S."/>
            <person name="Barry K."/>
            <person name="Bills G."/>
            <person name="Bluhm B."/>
            <person name="Cannon C."/>
            <person name="Castanera R."/>
            <person name="Culley D."/>
            <person name="Daum C."/>
            <person name="Ezra D."/>
            <person name="Gonzalez J."/>
            <person name="Henrissat B."/>
            <person name="Kuo A."/>
            <person name="Liang C."/>
            <person name="Lipzen A."/>
            <person name="Lutzoni F."/>
            <person name="Magnuson J."/>
            <person name="Mondo S."/>
            <person name="Nolan M."/>
            <person name="Ohm R."/>
            <person name="Pangilinan J."/>
            <person name="Park H.-J."/>
            <person name="Ramirez L."/>
            <person name="Alfaro M."/>
            <person name="Sun H."/>
            <person name="Tritt A."/>
            <person name="Yoshinaga Y."/>
            <person name="Zwiers L.-H."/>
            <person name="Turgeon B."/>
            <person name="Goodwin S."/>
            <person name="Spatafora J."/>
            <person name="Crous P."/>
            <person name="Grigoriev I."/>
        </authorList>
    </citation>
    <scope>NUCLEOTIDE SEQUENCE</scope>
    <source>
        <strain evidence="1">CBS 690.94</strain>
    </source>
</reference>
<dbReference type="OrthoDB" id="2968825at2759"/>
<gene>
    <name evidence="1" type="ORF">P171DRAFT_446420</name>
</gene>
<dbReference type="Proteomes" id="UP000799764">
    <property type="component" value="Unassembled WGS sequence"/>
</dbReference>
<dbReference type="AlphaFoldDB" id="A0A9P4PCS5"/>
<protein>
    <submittedName>
        <fullName evidence="1">Uncharacterized protein</fullName>
    </submittedName>
</protein>
<comment type="caution">
    <text evidence="1">The sequence shown here is derived from an EMBL/GenBank/DDBJ whole genome shotgun (WGS) entry which is preliminary data.</text>
</comment>
<evidence type="ECO:0000313" key="2">
    <source>
        <dbReference type="Proteomes" id="UP000799764"/>
    </source>
</evidence>
<evidence type="ECO:0000313" key="1">
    <source>
        <dbReference type="EMBL" id="KAF2441557.1"/>
    </source>
</evidence>
<proteinExistence type="predicted"/>
<accession>A0A9P4PCS5</accession>
<sequence length="252" mass="27817">MVLIKKICAPQDVQATLTVRLTTASPTVSLSSLRTSSSEPILEFHIYIRCNSSKQPTRPITISTQGTIFDDSHRPEDGHMDNLALGMLGGGLTCATEAGLKRISFGYFKIHRARQDNGNALDLRDRPDAAFLTIPAQDTGDEVVVKHTLTSERLFAYADGRNVDDLLVGERYKAHLSDGYVGATWWRWGGLEDELKNKKLHPSTKKTIGRWGGEESDIGKLEKKGWVFGENRAQLVFEVEEGGGSCEIGIIE</sequence>
<dbReference type="EMBL" id="MU001505">
    <property type="protein sequence ID" value="KAF2441557.1"/>
    <property type="molecule type" value="Genomic_DNA"/>
</dbReference>
<name>A0A9P4PCS5_9PLEO</name>